<proteinExistence type="predicted"/>
<evidence type="ECO:0000313" key="4">
    <source>
        <dbReference type="EMBL" id="MFC4544552.1"/>
    </source>
</evidence>
<evidence type="ECO:0000259" key="3">
    <source>
        <dbReference type="Pfam" id="PF24034"/>
    </source>
</evidence>
<evidence type="ECO:0000256" key="2">
    <source>
        <dbReference type="SAM" id="Phobius"/>
    </source>
</evidence>
<feature type="region of interest" description="Disordered" evidence="1">
    <location>
        <begin position="196"/>
        <end position="215"/>
    </location>
</feature>
<dbReference type="SUPFAM" id="SSF46785">
    <property type="entry name" value="Winged helix' DNA-binding domain"/>
    <property type="match status" value="1"/>
</dbReference>
<keyword evidence="2" id="KW-0812">Transmembrane</keyword>
<dbReference type="Proteomes" id="UP001595898">
    <property type="component" value="Unassembled WGS sequence"/>
</dbReference>
<name>A0ABD5PVR5_9EURY</name>
<dbReference type="InterPro" id="IPR036390">
    <property type="entry name" value="WH_DNA-bd_sf"/>
</dbReference>
<dbReference type="RefSeq" id="WP_250141282.1">
    <property type="nucleotide sequence ID" value="NZ_JALIQP010000003.1"/>
</dbReference>
<dbReference type="Pfam" id="PF24034">
    <property type="entry name" value="DUF7343"/>
    <property type="match status" value="1"/>
</dbReference>
<keyword evidence="2" id="KW-1133">Transmembrane helix</keyword>
<keyword evidence="2" id="KW-0472">Membrane</keyword>
<gene>
    <name evidence="4" type="ORF">ACFO5R_21705</name>
</gene>
<dbReference type="InterPro" id="IPR036388">
    <property type="entry name" value="WH-like_DNA-bd_sf"/>
</dbReference>
<comment type="caution">
    <text evidence="4">The sequence shown here is derived from an EMBL/GenBank/DDBJ whole genome shotgun (WGS) entry which is preliminary data.</text>
</comment>
<dbReference type="AlphaFoldDB" id="A0ABD5PVR5"/>
<dbReference type="Gene3D" id="1.10.10.10">
    <property type="entry name" value="Winged helix-like DNA-binding domain superfamily/Winged helix DNA-binding domain"/>
    <property type="match status" value="1"/>
</dbReference>
<accession>A0ABD5PVR5</accession>
<protein>
    <submittedName>
        <fullName evidence="4">Helix-turn-helix transcriptional regulator</fullName>
    </submittedName>
</protein>
<organism evidence="4 5">
    <name type="scientific">Halosolutus amylolyticus</name>
    <dbReference type="NCBI Taxonomy" id="2932267"/>
    <lineage>
        <taxon>Archaea</taxon>
        <taxon>Methanobacteriati</taxon>
        <taxon>Methanobacteriota</taxon>
        <taxon>Stenosarchaea group</taxon>
        <taxon>Halobacteria</taxon>
        <taxon>Halobacteriales</taxon>
        <taxon>Natrialbaceae</taxon>
        <taxon>Halosolutus</taxon>
    </lineage>
</organism>
<feature type="transmembrane region" description="Helical" evidence="2">
    <location>
        <begin position="63"/>
        <end position="84"/>
    </location>
</feature>
<reference evidence="4 5" key="1">
    <citation type="journal article" date="2019" name="Int. J. Syst. Evol. Microbiol.">
        <title>The Global Catalogue of Microorganisms (GCM) 10K type strain sequencing project: providing services to taxonomists for standard genome sequencing and annotation.</title>
        <authorList>
            <consortium name="The Broad Institute Genomics Platform"/>
            <consortium name="The Broad Institute Genome Sequencing Center for Infectious Disease"/>
            <person name="Wu L."/>
            <person name="Ma J."/>
        </authorList>
    </citation>
    <scope>NUCLEOTIDE SEQUENCE [LARGE SCALE GENOMIC DNA]</scope>
    <source>
        <strain evidence="4 5">WLHS5</strain>
    </source>
</reference>
<evidence type="ECO:0000256" key="1">
    <source>
        <dbReference type="SAM" id="MobiDB-lite"/>
    </source>
</evidence>
<sequence length="215" mass="23133">MVSTTQTGVGISIASIHSRDPIGMVSAPSYHSEVDAIAIPAIGSRIGIHSGGPLSWMQPLRAASIWEVTMVAVLFLLVSGLVGIRLADMLSERDVGVASIPLPTQATTESDESTDSRTDDHLGYERYLSPETPPELLSDEGKVVRLLVANQGRIRQHQIADETGWSKSKVSRICSQMDADGTIEKSSVGRENVITLAESDPDDETRSEEVENPLP</sequence>
<keyword evidence="5" id="KW-1185">Reference proteome</keyword>
<dbReference type="EMBL" id="JBHSFA010000011">
    <property type="protein sequence ID" value="MFC4544552.1"/>
    <property type="molecule type" value="Genomic_DNA"/>
</dbReference>
<feature type="domain" description="DUF7343" evidence="3">
    <location>
        <begin position="136"/>
        <end position="196"/>
    </location>
</feature>
<dbReference type="InterPro" id="IPR055767">
    <property type="entry name" value="DUF7343"/>
</dbReference>
<evidence type="ECO:0000313" key="5">
    <source>
        <dbReference type="Proteomes" id="UP001595898"/>
    </source>
</evidence>